<organism evidence="7 8">
    <name type="scientific">Armillaria gallica</name>
    <name type="common">Bulbous honey fungus</name>
    <name type="synonym">Armillaria bulbosa</name>
    <dbReference type="NCBI Taxonomy" id="47427"/>
    <lineage>
        <taxon>Eukaryota</taxon>
        <taxon>Fungi</taxon>
        <taxon>Dikarya</taxon>
        <taxon>Basidiomycota</taxon>
        <taxon>Agaricomycotina</taxon>
        <taxon>Agaricomycetes</taxon>
        <taxon>Agaricomycetidae</taxon>
        <taxon>Agaricales</taxon>
        <taxon>Marasmiineae</taxon>
        <taxon>Physalacriaceae</taxon>
        <taxon>Armillaria</taxon>
    </lineage>
</organism>
<dbReference type="AlphaFoldDB" id="A0A2H3DGN1"/>
<keyword evidence="4 6" id="KW-0460">Magnesium</keyword>
<dbReference type="GO" id="GO:0008299">
    <property type="term" value="P:isoprenoid biosynthetic process"/>
    <property type="evidence" value="ECO:0007669"/>
    <property type="project" value="UniProtKB-ARBA"/>
</dbReference>
<accession>A0A2H3DGN1</accession>
<keyword evidence="5 6" id="KW-0456">Lyase</keyword>
<name>A0A2H3DGN1_ARMGA</name>
<evidence type="ECO:0000313" key="7">
    <source>
        <dbReference type="EMBL" id="PBK94381.1"/>
    </source>
</evidence>
<dbReference type="OrthoDB" id="6486656at2759"/>
<dbReference type="Proteomes" id="UP000217790">
    <property type="component" value="Unassembled WGS sequence"/>
</dbReference>
<dbReference type="InParanoid" id="A0A2H3DGN1"/>
<sequence>MATQSEVVFRIPDTLTYWPWPRKINPHYGEVKAASETWFRSFKAFGPRAQSAFDRCDFSLLCSLAYPTATKEHLRTTCDLMNLFFIFDEYTDNAPPEIVRQYADIVMDVIRDPTKPRPNDEAILGLVAQDPAHSDFLGFWGRCVKSASNTSLKRFVEAFEHYTDAVVEQAKDRHHHYIRNIDDYFGVRRLTIGVDPSYAMLELGYDLPDEVFYHPTVVALRRMSCDLIIMDNDLASYNKEQALEEYPHIIFSVMNELNCDLGDALSWVEDHHRSIRTKFLTLWTEIPSWGPDIDVLAPRYLHGTANWVRGDCCWSFESERYFGSNGRAVQEHRIVTLMPKQFSMSEPLLVHSQ</sequence>
<evidence type="ECO:0000256" key="2">
    <source>
        <dbReference type="ARBA" id="ARBA00006333"/>
    </source>
</evidence>
<proteinExistence type="inferred from homology"/>
<protein>
    <recommendedName>
        <fullName evidence="6">Terpene synthase</fullName>
        <ecNumber evidence="6">4.2.3.-</ecNumber>
    </recommendedName>
</protein>
<evidence type="ECO:0000256" key="5">
    <source>
        <dbReference type="ARBA" id="ARBA00023239"/>
    </source>
</evidence>
<dbReference type="SFLD" id="SFLDG01020">
    <property type="entry name" value="Terpene_Cyclase_Like_2"/>
    <property type="match status" value="1"/>
</dbReference>
<dbReference type="Pfam" id="PF19086">
    <property type="entry name" value="Terpene_syn_C_2"/>
    <property type="match status" value="1"/>
</dbReference>
<keyword evidence="8" id="KW-1185">Reference proteome</keyword>
<comment type="similarity">
    <text evidence="2 6">Belongs to the terpene synthase family.</text>
</comment>
<gene>
    <name evidence="7" type="ORF">ARMGADRAFT_1099125</name>
</gene>
<dbReference type="InterPro" id="IPR034686">
    <property type="entry name" value="Terpene_cyclase-like_2"/>
</dbReference>
<dbReference type="OMA" id="IVEMVIC"/>
<evidence type="ECO:0000256" key="3">
    <source>
        <dbReference type="ARBA" id="ARBA00022723"/>
    </source>
</evidence>
<reference evidence="8" key="1">
    <citation type="journal article" date="2017" name="Nat. Ecol. Evol.">
        <title>Genome expansion and lineage-specific genetic innovations in the forest pathogenic fungi Armillaria.</title>
        <authorList>
            <person name="Sipos G."/>
            <person name="Prasanna A.N."/>
            <person name="Walter M.C."/>
            <person name="O'Connor E."/>
            <person name="Balint B."/>
            <person name="Krizsan K."/>
            <person name="Kiss B."/>
            <person name="Hess J."/>
            <person name="Varga T."/>
            <person name="Slot J."/>
            <person name="Riley R."/>
            <person name="Boka B."/>
            <person name="Rigling D."/>
            <person name="Barry K."/>
            <person name="Lee J."/>
            <person name="Mihaltcheva S."/>
            <person name="LaButti K."/>
            <person name="Lipzen A."/>
            <person name="Waldron R."/>
            <person name="Moloney N.M."/>
            <person name="Sperisen C."/>
            <person name="Kredics L."/>
            <person name="Vagvoelgyi C."/>
            <person name="Patrignani A."/>
            <person name="Fitzpatrick D."/>
            <person name="Nagy I."/>
            <person name="Doyle S."/>
            <person name="Anderson J.B."/>
            <person name="Grigoriev I.V."/>
            <person name="Gueldener U."/>
            <person name="Muensterkoetter M."/>
            <person name="Nagy L.G."/>
        </authorList>
    </citation>
    <scope>NUCLEOTIDE SEQUENCE [LARGE SCALE GENOMIC DNA]</scope>
    <source>
        <strain evidence="8">Ar21-2</strain>
    </source>
</reference>
<evidence type="ECO:0000256" key="4">
    <source>
        <dbReference type="ARBA" id="ARBA00022842"/>
    </source>
</evidence>
<dbReference type="Gene3D" id="1.10.600.10">
    <property type="entry name" value="Farnesyl Diphosphate Synthase"/>
    <property type="match status" value="1"/>
</dbReference>
<dbReference type="GO" id="GO:0010333">
    <property type="term" value="F:terpene synthase activity"/>
    <property type="evidence" value="ECO:0007669"/>
    <property type="project" value="InterPro"/>
</dbReference>
<dbReference type="PANTHER" id="PTHR35201">
    <property type="entry name" value="TERPENE SYNTHASE"/>
    <property type="match status" value="1"/>
</dbReference>
<comment type="cofactor">
    <cofactor evidence="1 6">
        <name>Mg(2+)</name>
        <dbReference type="ChEBI" id="CHEBI:18420"/>
    </cofactor>
</comment>
<dbReference type="SFLD" id="SFLDS00005">
    <property type="entry name" value="Isoprenoid_Synthase_Type_I"/>
    <property type="match status" value="1"/>
</dbReference>
<dbReference type="GO" id="GO:0046872">
    <property type="term" value="F:metal ion binding"/>
    <property type="evidence" value="ECO:0007669"/>
    <property type="project" value="UniProtKB-KW"/>
</dbReference>
<evidence type="ECO:0000313" key="8">
    <source>
        <dbReference type="Proteomes" id="UP000217790"/>
    </source>
</evidence>
<dbReference type="SUPFAM" id="SSF48576">
    <property type="entry name" value="Terpenoid synthases"/>
    <property type="match status" value="1"/>
</dbReference>
<dbReference type="InterPro" id="IPR008949">
    <property type="entry name" value="Isoprenoid_synthase_dom_sf"/>
</dbReference>
<evidence type="ECO:0000256" key="1">
    <source>
        <dbReference type="ARBA" id="ARBA00001946"/>
    </source>
</evidence>
<dbReference type="EC" id="4.2.3.-" evidence="6"/>
<dbReference type="EMBL" id="KZ293654">
    <property type="protein sequence ID" value="PBK94381.1"/>
    <property type="molecule type" value="Genomic_DNA"/>
</dbReference>
<evidence type="ECO:0000256" key="6">
    <source>
        <dbReference type="RuleBase" id="RU366034"/>
    </source>
</evidence>
<dbReference type="PANTHER" id="PTHR35201:SF4">
    <property type="entry name" value="BETA-PINACENE SYNTHASE-RELATED"/>
    <property type="match status" value="1"/>
</dbReference>
<keyword evidence="3 6" id="KW-0479">Metal-binding</keyword>